<proteinExistence type="predicted"/>
<dbReference type="PROSITE" id="PS51273">
    <property type="entry name" value="GATASE_TYPE_1"/>
    <property type="match status" value="1"/>
</dbReference>
<organism evidence="4 5">
    <name type="scientific">Rhodopirellula halodulae</name>
    <dbReference type="NCBI Taxonomy" id="2894198"/>
    <lineage>
        <taxon>Bacteria</taxon>
        <taxon>Pseudomonadati</taxon>
        <taxon>Planctomycetota</taxon>
        <taxon>Planctomycetia</taxon>
        <taxon>Pirellulales</taxon>
        <taxon>Pirellulaceae</taxon>
        <taxon>Rhodopirellula</taxon>
    </lineage>
</organism>
<dbReference type="Gene3D" id="3.40.50.880">
    <property type="match status" value="1"/>
</dbReference>
<dbReference type="EMBL" id="JAJKFW010000063">
    <property type="protein sequence ID" value="MCC9645069.1"/>
    <property type="molecule type" value="Genomic_DNA"/>
</dbReference>
<dbReference type="PANTHER" id="PTHR43418:SF4">
    <property type="entry name" value="MULTIFUNCTIONAL TRYPTOPHAN BIOSYNTHESIS PROTEIN"/>
    <property type="match status" value="1"/>
</dbReference>
<evidence type="ECO:0000259" key="3">
    <source>
        <dbReference type="Pfam" id="PF00117"/>
    </source>
</evidence>
<dbReference type="PANTHER" id="PTHR43418">
    <property type="entry name" value="MULTIFUNCTIONAL TRYPTOPHAN BIOSYNTHESIS PROTEIN-RELATED"/>
    <property type="match status" value="1"/>
</dbReference>
<dbReference type="InterPro" id="IPR029062">
    <property type="entry name" value="Class_I_gatase-like"/>
</dbReference>
<dbReference type="Pfam" id="PF00117">
    <property type="entry name" value="GATase"/>
    <property type="match status" value="1"/>
</dbReference>
<evidence type="ECO:0000256" key="1">
    <source>
        <dbReference type="ARBA" id="ARBA00022962"/>
    </source>
</evidence>
<evidence type="ECO:0000256" key="2">
    <source>
        <dbReference type="SAM" id="MobiDB-lite"/>
    </source>
</evidence>
<dbReference type="PRINTS" id="PR00099">
    <property type="entry name" value="CPSGATASE"/>
</dbReference>
<keyword evidence="1" id="KW-0315">Glutamine amidotransferase</keyword>
<name>A0ABS8NNX6_9BACT</name>
<gene>
    <name evidence="4" type="ORF">LOC71_22555</name>
</gene>
<dbReference type="PRINTS" id="PR00096">
    <property type="entry name" value="GATASE"/>
</dbReference>
<feature type="region of interest" description="Disordered" evidence="2">
    <location>
        <begin position="211"/>
        <end position="244"/>
    </location>
</feature>
<feature type="domain" description="Glutamine amidotransferase" evidence="3">
    <location>
        <begin position="3"/>
        <end position="203"/>
    </location>
</feature>
<dbReference type="InterPro" id="IPR017926">
    <property type="entry name" value="GATASE"/>
</dbReference>
<comment type="caution">
    <text evidence="4">The sequence shown here is derived from an EMBL/GenBank/DDBJ whole genome shotgun (WGS) entry which is preliminary data.</text>
</comment>
<evidence type="ECO:0000313" key="5">
    <source>
        <dbReference type="Proteomes" id="UP001430306"/>
    </source>
</evidence>
<feature type="compositionally biased region" description="Basic and acidic residues" evidence="2">
    <location>
        <begin position="211"/>
        <end position="223"/>
    </location>
</feature>
<sequence>MILLLDNYDSFVHNVARYLRVAARRNRTGNNLPLEQEPGAGLQTKVVRSDALSVDEIAAMAPSAIVISPGPHGPESAGCSLEVVRKLAGRIPILGICLGHQTIAAAYGAKVVVGPPMHGMAIPVRHRGASVFAGLPSTIDVGRYHSLRVDRSTLPDGLEVTAWAEDDPDLVMGIADHRRCVHGVQFHPESLLTQGGLAMLEHFIGLAQRHQPEEAMSQRESRFRRATLPTVSISPPKAGGGKQP</sequence>
<dbReference type="CDD" id="cd01743">
    <property type="entry name" value="GATase1_Anthranilate_Synthase"/>
    <property type="match status" value="1"/>
</dbReference>
<reference evidence="4" key="1">
    <citation type="submission" date="2021-11" db="EMBL/GenBank/DDBJ databases">
        <title>Genome sequence.</title>
        <authorList>
            <person name="Sun Q."/>
        </authorList>
    </citation>
    <scope>NUCLEOTIDE SEQUENCE</scope>
    <source>
        <strain evidence="4">JC740</strain>
    </source>
</reference>
<keyword evidence="5" id="KW-1185">Reference proteome</keyword>
<dbReference type="PRINTS" id="PR00097">
    <property type="entry name" value="ANTSNTHASEII"/>
</dbReference>
<dbReference type="SUPFAM" id="SSF52317">
    <property type="entry name" value="Class I glutamine amidotransferase-like"/>
    <property type="match status" value="1"/>
</dbReference>
<dbReference type="InterPro" id="IPR050472">
    <property type="entry name" value="Anth_synth/Amidotransfase"/>
</dbReference>
<dbReference type="InterPro" id="IPR006221">
    <property type="entry name" value="TrpG/PapA_dom"/>
</dbReference>
<dbReference type="NCBIfam" id="TIGR00566">
    <property type="entry name" value="trpG_papA"/>
    <property type="match status" value="1"/>
</dbReference>
<dbReference type="RefSeq" id="WP_230276723.1">
    <property type="nucleotide sequence ID" value="NZ_JAJKFW010000063.1"/>
</dbReference>
<protein>
    <submittedName>
        <fullName evidence="4">Aminodeoxychorismate/anthranilate synthase component II</fullName>
    </submittedName>
</protein>
<dbReference type="Proteomes" id="UP001430306">
    <property type="component" value="Unassembled WGS sequence"/>
</dbReference>
<accession>A0ABS8NNX6</accession>
<evidence type="ECO:0000313" key="4">
    <source>
        <dbReference type="EMBL" id="MCC9645069.1"/>
    </source>
</evidence>